<evidence type="ECO:0000313" key="1">
    <source>
        <dbReference type="EMBL" id="JAV45246.1"/>
    </source>
</evidence>
<name>A0A1S8ACM1_CITLI</name>
<organism evidence="1">
    <name type="scientific">Citrus limon</name>
    <name type="common">Lemon</name>
    <name type="synonym">Citrus medica var. limon</name>
    <dbReference type="NCBI Taxonomy" id="2708"/>
    <lineage>
        <taxon>Eukaryota</taxon>
        <taxon>Viridiplantae</taxon>
        <taxon>Streptophyta</taxon>
        <taxon>Embryophyta</taxon>
        <taxon>Tracheophyta</taxon>
        <taxon>Spermatophyta</taxon>
        <taxon>Magnoliopsida</taxon>
        <taxon>eudicotyledons</taxon>
        <taxon>Gunneridae</taxon>
        <taxon>Pentapetalae</taxon>
        <taxon>rosids</taxon>
        <taxon>malvids</taxon>
        <taxon>Sapindales</taxon>
        <taxon>Rutaceae</taxon>
        <taxon>Aurantioideae</taxon>
        <taxon>Citrus</taxon>
    </lineage>
</organism>
<accession>A0A1S8ACM1</accession>
<protein>
    <submittedName>
        <fullName evidence="1">p-loop containing nucleoside triphosphate hydrolases superfamily protein</fullName>
    </submittedName>
</protein>
<dbReference type="GO" id="GO:0016787">
    <property type="term" value="F:hydrolase activity"/>
    <property type="evidence" value="ECO:0007669"/>
    <property type="project" value="UniProtKB-KW"/>
</dbReference>
<sequence length="58" mass="6311">MGMEIQQLKTEVSRFWGLANGGAESLVNDTLTVSFPGSPRSIKLHGSFSPLISDERMS</sequence>
<dbReference type="AlphaFoldDB" id="A0A1S8ACM1"/>
<dbReference type="EMBL" id="GFAY01000404">
    <property type="protein sequence ID" value="JAV45246.1"/>
    <property type="molecule type" value="Transcribed_RNA"/>
</dbReference>
<reference evidence="1" key="1">
    <citation type="submission" date="2016-12" db="EMBL/GenBank/DDBJ databases">
        <title>Transcriptomic, proteomic, and metabolomic analysis of Citrus limon response to graft inoculation by Candidatus Liberibacter asiaticus.</title>
        <authorList>
            <person name="Ramsey J."/>
            <person name="Chin E."/>
            <person name="Chavez J."/>
            <person name="Saha S."/>
            <person name="Mischuk D."/>
            <person name="Mahoney J."/>
            <person name="Mohr J."/>
            <person name="Robison F."/>
            <person name="Godfrey K."/>
            <person name="Levesque C."/>
            <person name="Foster L."/>
            <person name="Xu Y."/>
            <person name="Strickler S."/>
            <person name="Fernandez-Pozo N."/>
            <person name="Polek M.L."/>
            <person name="Giovannoni J."/>
            <person name="Mueller L.A."/>
            <person name="Slupsky C."/>
            <person name="Bruce J."/>
            <person name="Cilia M."/>
        </authorList>
    </citation>
    <scope>NUCLEOTIDE SEQUENCE</scope>
</reference>
<proteinExistence type="predicted"/>
<keyword evidence="1" id="KW-0378">Hydrolase</keyword>